<evidence type="ECO:0000259" key="2">
    <source>
        <dbReference type="Pfam" id="PF04235"/>
    </source>
</evidence>
<dbReference type="InterPro" id="IPR007349">
    <property type="entry name" value="DUF418"/>
</dbReference>
<evidence type="ECO:0000256" key="1">
    <source>
        <dbReference type="SAM" id="Phobius"/>
    </source>
</evidence>
<feature type="transmembrane region" description="Helical" evidence="1">
    <location>
        <begin position="290"/>
        <end position="309"/>
    </location>
</feature>
<keyword evidence="4" id="KW-1185">Reference proteome</keyword>
<dbReference type="EMBL" id="FNNC01000005">
    <property type="protein sequence ID" value="SDW80013.1"/>
    <property type="molecule type" value="Genomic_DNA"/>
</dbReference>
<feature type="transmembrane region" description="Helical" evidence="1">
    <location>
        <begin position="252"/>
        <end position="270"/>
    </location>
</feature>
<accession>A0A1H2WH57</accession>
<dbReference type="PANTHER" id="PTHR30590:SF2">
    <property type="entry name" value="INNER MEMBRANE PROTEIN"/>
    <property type="match status" value="1"/>
</dbReference>
<feature type="transmembrane region" description="Helical" evidence="1">
    <location>
        <begin position="20"/>
        <end position="42"/>
    </location>
</feature>
<feature type="transmembrane region" description="Helical" evidence="1">
    <location>
        <begin position="62"/>
        <end position="84"/>
    </location>
</feature>
<organism evidence="3 4">
    <name type="scientific">Marinococcus luteus</name>
    <dbReference type="NCBI Taxonomy" id="1122204"/>
    <lineage>
        <taxon>Bacteria</taxon>
        <taxon>Bacillati</taxon>
        <taxon>Bacillota</taxon>
        <taxon>Bacilli</taxon>
        <taxon>Bacillales</taxon>
        <taxon>Bacillaceae</taxon>
        <taxon>Marinococcus</taxon>
    </lineage>
</organism>
<protein>
    <recommendedName>
        <fullName evidence="2">DUF418 domain-containing protein</fullName>
    </recommendedName>
</protein>
<dbReference type="PANTHER" id="PTHR30590">
    <property type="entry name" value="INNER MEMBRANE PROTEIN"/>
    <property type="match status" value="1"/>
</dbReference>
<keyword evidence="1" id="KW-1133">Transmembrane helix</keyword>
<evidence type="ECO:0000313" key="3">
    <source>
        <dbReference type="EMBL" id="SDW80013.1"/>
    </source>
</evidence>
<dbReference type="RefSeq" id="WP_091615485.1">
    <property type="nucleotide sequence ID" value="NZ_FNNC01000005.1"/>
</dbReference>
<dbReference type="InterPro" id="IPR052529">
    <property type="entry name" value="Bact_Transport_Assoc"/>
</dbReference>
<feature type="transmembrane region" description="Helical" evidence="1">
    <location>
        <begin position="149"/>
        <end position="173"/>
    </location>
</feature>
<dbReference type="AlphaFoldDB" id="A0A1H2WH57"/>
<name>A0A1H2WH57_9BACI</name>
<reference evidence="3 4" key="1">
    <citation type="submission" date="2016-10" db="EMBL/GenBank/DDBJ databases">
        <authorList>
            <person name="de Groot N.N."/>
        </authorList>
    </citation>
    <scope>NUCLEOTIDE SEQUENCE [LARGE SCALE GENOMIC DNA]</scope>
    <source>
        <strain evidence="3 4">DSM 23126</strain>
    </source>
</reference>
<feature type="transmembrane region" description="Helical" evidence="1">
    <location>
        <begin position="329"/>
        <end position="347"/>
    </location>
</feature>
<proteinExistence type="predicted"/>
<feature type="transmembrane region" description="Helical" evidence="1">
    <location>
        <begin position="359"/>
        <end position="378"/>
    </location>
</feature>
<sequence length="399" mass="44291">MAQAVSLKERIHTIDMLRGFALLGIILANMAAFKALGFSQYADTVNTSLTETTAADQTINTLLDFFVIGKFYPLFSFLFGLGFYMFYKRLVEKNLSADRIFQRRLLFLLLVGMIHLVFLWSGDILHLYAVTGFFLLMFTQRSNKAVLAWALGLILASGFFMTLLLTAASAGTASMNPGASAEQSVASGISVMANGSYGDILSYRLNNEVVFVLLQLPFSVPFILGLFLLGFYFGRRSMFTDAGSHMKSWKRLWIHSLWFGLALNTVVTAFKQEWTPLPAGISTGIGDGLNYMAGPVMMLFYVSSFVLAARNTGLRRVLLPFASVGRLALTNYLLQTVIAVLLFHGYGLGLFGEVSVTGGFTAALIIYIFQLAGSHWYVKKFSQGPMEYLWRKWTYARAA</sequence>
<dbReference type="OrthoDB" id="9807744at2"/>
<keyword evidence="1" id="KW-0812">Transmembrane</keyword>
<evidence type="ECO:0000313" key="4">
    <source>
        <dbReference type="Proteomes" id="UP000199488"/>
    </source>
</evidence>
<feature type="domain" description="DUF418" evidence="2">
    <location>
        <begin position="233"/>
        <end position="396"/>
    </location>
</feature>
<dbReference type="Proteomes" id="UP000199488">
    <property type="component" value="Unassembled WGS sequence"/>
</dbReference>
<gene>
    <name evidence="3" type="ORF">SAMN05421781_2436</name>
</gene>
<keyword evidence="1" id="KW-0472">Membrane</keyword>
<dbReference type="Pfam" id="PF04235">
    <property type="entry name" value="DUF418"/>
    <property type="match status" value="1"/>
</dbReference>
<feature type="transmembrane region" description="Helical" evidence="1">
    <location>
        <begin position="209"/>
        <end position="232"/>
    </location>
</feature>
<feature type="transmembrane region" description="Helical" evidence="1">
    <location>
        <begin position="105"/>
        <end position="129"/>
    </location>
</feature>